<dbReference type="EMBL" id="CM037159">
    <property type="protein sequence ID" value="KAH7865161.1"/>
    <property type="molecule type" value="Genomic_DNA"/>
</dbReference>
<protein>
    <submittedName>
        <fullName evidence="1">Uncharacterized protein</fullName>
    </submittedName>
</protein>
<accession>A0ACB7ZHU3</accession>
<proteinExistence type="predicted"/>
<dbReference type="Proteomes" id="UP000828048">
    <property type="component" value="Chromosome 9"/>
</dbReference>
<name>A0ACB7ZHU3_9ERIC</name>
<evidence type="ECO:0000313" key="2">
    <source>
        <dbReference type="Proteomes" id="UP000828048"/>
    </source>
</evidence>
<keyword evidence="2" id="KW-1185">Reference proteome</keyword>
<organism evidence="1 2">
    <name type="scientific">Vaccinium darrowii</name>
    <dbReference type="NCBI Taxonomy" id="229202"/>
    <lineage>
        <taxon>Eukaryota</taxon>
        <taxon>Viridiplantae</taxon>
        <taxon>Streptophyta</taxon>
        <taxon>Embryophyta</taxon>
        <taxon>Tracheophyta</taxon>
        <taxon>Spermatophyta</taxon>
        <taxon>Magnoliopsida</taxon>
        <taxon>eudicotyledons</taxon>
        <taxon>Gunneridae</taxon>
        <taxon>Pentapetalae</taxon>
        <taxon>asterids</taxon>
        <taxon>Ericales</taxon>
        <taxon>Ericaceae</taxon>
        <taxon>Vaccinioideae</taxon>
        <taxon>Vaccinieae</taxon>
        <taxon>Vaccinium</taxon>
    </lineage>
</organism>
<sequence length="1383" mass="151578">MVSLTNLSLCYNQLEGGLPKSFANSSHLQSLDLSGNSLSEELHEFLQKLSGANNSLDSLDLSDNQLKGPLLDFTKFSMLRKLYLNNNQLSGSFPQNFGNLPSLVDLSLKGNQITGSLPNLSVFPSLEYLQLQNNQLNGTIDKGLGKLYKLKSFNCAFNSLKDVISEAHFSNLSNLSYLDFSHNTLTFSIGSDWIPPFQLDAMKLSSCKMGPHFPKWLRTQNKVQLLDISYAGIAGNIPSWFWDVSQGLNYLNLSHNQINGMLPDISLRFQYSPEIDLSNNLLTGPIPLVPRGVSSLNLSKNKFRGSLSFLCAITGEQLMYLDLSNNLLLGELPYCLSRFKTLSVLSLADNHLYGEIPRSIGSLSQIELLNLRNNNLSGKVPSSLKRCAKLSIIDLRGNRFTGTIPEWLGTHLTSLIVLILRSNEFKRSIPWQICHLNRIQILDFSENYLSGNIPPCFSNFTALVESKNSDATTSFGYTEGNGVWDVDITYVANAFVQWKGQDQEYGTNLRLQKTIDLSSNSLSRKIPEQVGSLAGLHSLNLSRNTLTGKIMEGIGQMEMLESLDLSANMLSGEIPRSLAHLNFLSVLNLSSNNLSGKIPLSTQLQGFNASAYSGNPELCGLPLPKKCLGEEAIAETPIATHAKDKSIEQDEDRSNRQGFYASMGLGFFFGFWGVFGTMLFNDYKGGFRSHWSCCRTSSGIFGPEIAKETPWNEFTVEDAELLLLFGALGGFHPTTFCIGLKRGNRERMLHLSHSPTTATLSGHHFDCAFGPALSTHRRSAFGFPMVNNFPTASSSSSTALKPHITCGASHELCNTSHRKNDLPVHGVSETVVGVLGGGQLGRMLCQAASPLAIKVIVLDPMENCPAGALSHCHVLGSYDDSVTVEEFAKRCSVLTIEIEHVNVATLEKLEQQGLDVQPKASTIRIIQDKYLQKVHFSHHGIPLPKFMKIDDPESAKKAGDLFGYPLMIKSRRLAYDGRGNAVAKREEEISSAVQTLGGYDHGLYVEQWAPFVKELAVIVARGRDNSILCYPVVETIHRENICHIVKAPANVPFKMRKLATDVAYKAVSSLEGAGVFAVELFLTEDGQILLNEVAPRPHNSGHHTIESCFTSQYEQHLRAILGLQLGDPSMKTQAAIMYNILGEDEGEQGFLLAHRLIGRALGISGATVHWYDKPEMRKQRKMGHITIVGPSMAIVEARFKLMLNEELLDGHTAVTPRVGIIMGSDSDLPVMKDAARILNMFDIPHEVRIVSAHRTPDIMFSYASSAGERGIQVIIAGAGGAAHLPGMVAALTPLPVIGVPVRASSLDGLDSLLSIVQMPRGVPVATVAINNATNAGLLAVRMLGVGDADLQARMSQYLEDTKNDVLVKAEKLEKDGWETYLNS</sequence>
<evidence type="ECO:0000313" key="1">
    <source>
        <dbReference type="EMBL" id="KAH7865161.1"/>
    </source>
</evidence>
<gene>
    <name evidence="1" type="ORF">Vadar_002997</name>
</gene>
<reference evidence="1 2" key="1">
    <citation type="journal article" date="2021" name="Hortic Res">
        <title>High-quality reference genome and annotation aids understanding of berry development for evergreen blueberry (Vaccinium darrowii).</title>
        <authorList>
            <person name="Yu J."/>
            <person name="Hulse-Kemp A.M."/>
            <person name="Babiker E."/>
            <person name="Staton M."/>
        </authorList>
    </citation>
    <scope>NUCLEOTIDE SEQUENCE [LARGE SCALE GENOMIC DNA]</scope>
    <source>
        <strain evidence="2">cv. NJ 8807/NJ 8810</strain>
        <tissue evidence="1">Young leaf</tissue>
    </source>
</reference>
<comment type="caution">
    <text evidence="1">The sequence shown here is derived from an EMBL/GenBank/DDBJ whole genome shotgun (WGS) entry which is preliminary data.</text>
</comment>